<feature type="compositionally biased region" description="Low complexity" evidence="1">
    <location>
        <begin position="394"/>
        <end position="404"/>
    </location>
</feature>
<dbReference type="AlphaFoldDB" id="A0A8J5Q4H9"/>
<feature type="compositionally biased region" description="Polar residues" evidence="1">
    <location>
        <begin position="162"/>
        <end position="192"/>
    </location>
</feature>
<name>A0A8J5Q4H9_9ASCO</name>
<comment type="caution">
    <text evidence="2">The sequence shown here is derived from an EMBL/GenBank/DDBJ whole genome shotgun (WGS) entry which is preliminary data.</text>
</comment>
<gene>
    <name evidence="2" type="ORF">J8A68_006091</name>
</gene>
<feature type="compositionally biased region" description="Polar residues" evidence="1">
    <location>
        <begin position="620"/>
        <end position="652"/>
    </location>
</feature>
<feature type="compositionally biased region" description="Low complexity" evidence="1">
    <location>
        <begin position="761"/>
        <end position="805"/>
    </location>
</feature>
<dbReference type="OrthoDB" id="3981301at2759"/>
<feature type="compositionally biased region" description="Low complexity" evidence="1">
    <location>
        <begin position="1"/>
        <end position="23"/>
    </location>
</feature>
<feature type="compositionally biased region" description="Polar residues" evidence="1">
    <location>
        <begin position="411"/>
        <end position="421"/>
    </location>
</feature>
<dbReference type="EMBL" id="JAGSYN010000310">
    <property type="protein sequence ID" value="KAG7660396.1"/>
    <property type="molecule type" value="Genomic_DNA"/>
</dbReference>
<feature type="compositionally biased region" description="Low complexity" evidence="1">
    <location>
        <begin position="201"/>
        <end position="214"/>
    </location>
</feature>
<feature type="compositionally biased region" description="Gly residues" evidence="1">
    <location>
        <begin position="975"/>
        <end position="987"/>
    </location>
</feature>
<feature type="region of interest" description="Disordered" evidence="1">
    <location>
        <begin position="394"/>
        <end position="422"/>
    </location>
</feature>
<feature type="compositionally biased region" description="Low complexity" evidence="1">
    <location>
        <begin position="950"/>
        <end position="961"/>
    </location>
</feature>
<evidence type="ECO:0000313" key="3">
    <source>
        <dbReference type="Proteomes" id="UP000694255"/>
    </source>
</evidence>
<feature type="region of interest" description="Disordered" evidence="1">
    <location>
        <begin position="604"/>
        <end position="675"/>
    </location>
</feature>
<sequence>MSIITAAATTAAATGPTTNNNGNSLATPSMHKRTHRHKRSQAISGDFDAMGLGLFNSPPLASSPINIHKPQRQQVHLPQSPPSYQSPIPIRNNHSNDALLLSSVNKVDEDMDKENNEFDRYYQFNNKQDFTNDPTDEQFAFPNKVHTPDLLSPPPIPQQPQHSFPVSSPRSLPSTSPNLSKKYSMHSLNSPIRLQHRRSASHVTSTNHSNSNNNKIPPPRFFLTEETTMSNGNIPNPVIDLDEILNVNLNLNDNKEQPQSVKNRHIRTESLPAFSSQDEFLGSPFIKQQPIVTPFYSATNSFNSNSSIFHQPIRETLPAEPIVEEETNHSITMEEIDQVTDILEEDESEEEVQEMLPEEIESFVETPTIPAPLPPPLTLGGGSNSSFYQITSANSSNSSLNPSNPKITIEKTLSNSSNGSFFDNKRSAAKANRYQSFYDQSNRISNAMKLSSSTDNVHLIRTDSNGSGSGNGNGNVSVGGSGVINGNATPPLDTSSNSAQNGSNKYLNHSSSLPSLKTKRSLTSHSSGGGGISGSGFSSSSATKFPPPPLSYSIRFGEFRRASPSTYNYEALANYYYNSQHQHHHTSKLSKDTSDIHIASLNNHNRDNINKSPSPKKQHGFNFSPNSLTSDLSSAMNDTIHSTEQSSMISGNNEEEITPRTDNSSGESICEPEPESEVMINVERVATTTPPPPTVGSELTAPCTIVITTPKINHSPFDEADEKGGSDFIVSNHEITLMSPHSTVNNETIVLDIDSVAATTTTSSNNVSVTSTPESRRASSSSSPSTTPKRSNNSSSSSILSAGSKLPKRPVTPAELRILSQTQIPVFKKGSKKSNQVKQVQSQPEIVARCALPQIQNEKPEPHPPAVNKPKKQSRSVHNLKAQPPNNEIIRSRQDIETRVNTPEEKGGIEYMNKLEYKSRQQQQHHKHDHNLVVPTPSHTQQQRSRRRSSIASSIRSGSSWIRRKSSAAFDLSHEGGGGSPSAGGGGEVDDDARSVNSIALSMRSISSKRSVNKLVNWIRKR</sequence>
<feature type="compositionally biased region" description="Basic and acidic residues" evidence="1">
    <location>
        <begin position="890"/>
        <end position="919"/>
    </location>
</feature>
<feature type="region of interest" description="Disordered" evidence="1">
    <location>
        <begin position="761"/>
        <end position="810"/>
    </location>
</feature>
<feature type="compositionally biased region" description="Polar residues" evidence="1">
    <location>
        <begin position="492"/>
        <end position="515"/>
    </location>
</feature>
<accession>A0A8J5Q4H9</accession>
<evidence type="ECO:0000256" key="1">
    <source>
        <dbReference type="SAM" id="MobiDB-lite"/>
    </source>
</evidence>
<feature type="region of interest" description="Disordered" evidence="1">
    <location>
        <begin position="71"/>
        <end position="94"/>
    </location>
</feature>
<feature type="region of interest" description="Disordered" evidence="1">
    <location>
        <begin position="458"/>
        <end position="545"/>
    </location>
</feature>
<feature type="region of interest" description="Disordered" evidence="1">
    <location>
        <begin position="855"/>
        <end position="992"/>
    </location>
</feature>
<dbReference type="Proteomes" id="UP000694255">
    <property type="component" value="Unassembled WGS sequence"/>
</dbReference>
<proteinExistence type="predicted"/>
<protein>
    <submittedName>
        <fullName evidence="2">Uncharacterized protein</fullName>
    </submittedName>
</protein>
<feature type="compositionally biased region" description="Gly residues" evidence="1">
    <location>
        <begin position="467"/>
        <end position="483"/>
    </location>
</feature>
<reference evidence="2 3" key="1">
    <citation type="journal article" date="2021" name="DNA Res.">
        <title>Genome analysis of Candida subhashii reveals its hybrid nature and dual mitochondrial genome conformations.</title>
        <authorList>
            <person name="Mixao V."/>
            <person name="Hegedusova E."/>
            <person name="Saus E."/>
            <person name="Pryszcz L.P."/>
            <person name="Cillingova A."/>
            <person name="Nosek J."/>
            <person name="Gabaldon T."/>
        </authorList>
    </citation>
    <scope>NUCLEOTIDE SEQUENCE [LARGE SCALE GENOMIC DNA]</scope>
    <source>
        <strain evidence="2 3">CBS 10753</strain>
    </source>
</reference>
<keyword evidence="3" id="KW-1185">Reference proteome</keyword>
<evidence type="ECO:0000313" key="2">
    <source>
        <dbReference type="EMBL" id="KAG7660396.1"/>
    </source>
</evidence>
<dbReference type="GeneID" id="73472890"/>
<organism evidence="2 3">
    <name type="scientific">[Candida] subhashii</name>
    <dbReference type="NCBI Taxonomy" id="561895"/>
    <lineage>
        <taxon>Eukaryota</taxon>
        <taxon>Fungi</taxon>
        <taxon>Dikarya</taxon>
        <taxon>Ascomycota</taxon>
        <taxon>Saccharomycotina</taxon>
        <taxon>Pichiomycetes</taxon>
        <taxon>Debaryomycetaceae</taxon>
        <taxon>Spathaspora</taxon>
    </lineage>
</organism>
<dbReference type="RefSeq" id="XP_049260630.1">
    <property type="nucleotide sequence ID" value="XM_049410228.1"/>
</dbReference>
<feature type="region of interest" description="Disordered" evidence="1">
    <location>
        <begin position="126"/>
        <end position="218"/>
    </location>
</feature>
<feature type="region of interest" description="Disordered" evidence="1">
    <location>
        <begin position="1"/>
        <end position="38"/>
    </location>
</feature>